<reference evidence="1 2" key="1">
    <citation type="journal article" date="2020" name="BMC Genomics">
        <title>Intraspecific diversification of the crop wild relative Brassica cretica Lam. using demographic model selection.</title>
        <authorList>
            <person name="Kioukis A."/>
            <person name="Michalopoulou V.A."/>
            <person name="Briers L."/>
            <person name="Pirintsos S."/>
            <person name="Studholme D.J."/>
            <person name="Pavlidis P."/>
            <person name="Sarris P.F."/>
        </authorList>
    </citation>
    <scope>NUCLEOTIDE SEQUENCE [LARGE SCALE GENOMIC DNA]</scope>
    <source>
        <strain evidence="2">cv. PFS-1207/04</strain>
    </source>
</reference>
<evidence type="ECO:0008006" key="3">
    <source>
        <dbReference type="Google" id="ProtNLM"/>
    </source>
</evidence>
<comment type="caution">
    <text evidence="1">The sequence shown here is derived from an EMBL/GenBank/DDBJ whole genome shotgun (WGS) entry which is preliminary data.</text>
</comment>
<proteinExistence type="predicted"/>
<evidence type="ECO:0000313" key="1">
    <source>
        <dbReference type="EMBL" id="KAF3530880.1"/>
    </source>
</evidence>
<evidence type="ECO:0000313" key="2">
    <source>
        <dbReference type="Proteomes" id="UP000266723"/>
    </source>
</evidence>
<name>A0ABQ7BFF9_BRACR</name>
<accession>A0ABQ7BFF9</accession>
<dbReference type="EMBL" id="QGKV02001507">
    <property type="protein sequence ID" value="KAF3530880.1"/>
    <property type="molecule type" value="Genomic_DNA"/>
</dbReference>
<gene>
    <name evidence="1" type="ORF">DY000_02043299</name>
</gene>
<keyword evidence="2" id="KW-1185">Reference proteome</keyword>
<sequence length="80" mass="8827">MLSTRKKKPPLDFARLIRRLPLLATVGKWLKLFCRSDGAFCLSVPFSSESGDGLEVCTFGMDELVIVNYVTGEASPMQTS</sequence>
<organism evidence="1 2">
    <name type="scientific">Brassica cretica</name>
    <name type="common">Mustard</name>
    <dbReference type="NCBI Taxonomy" id="69181"/>
    <lineage>
        <taxon>Eukaryota</taxon>
        <taxon>Viridiplantae</taxon>
        <taxon>Streptophyta</taxon>
        <taxon>Embryophyta</taxon>
        <taxon>Tracheophyta</taxon>
        <taxon>Spermatophyta</taxon>
        <taxon>Magnoliopsida</taxon>
        <taxon>eudicotyledons</taxon>
        <taxon>Gunneridae</taxon>
        <taxon>Pentapetalae</taxon>
        <taxon>rosids</taxon>
        <taxon>malvids</taxon>
        <taxon>Brassicales</taxon>
        <taxon>Brassicaceae</taxon>
        <taxon>Brassiceae</taxon>
        <taxon>Brassica</taxon>
    </lineage>
</organism>
<protein>
    <recommendedName>
        <fullName evidence="3">F-box associated domain-containing protein</fullName>
    </recommendedName>
</protein>
<dbReference type="Proteomes" id="UP000266723">
    <property type="component" value="Unassembled WGS sequence"/>
</dbReference>